<dbReference type="OrthoDB" id="9784202at2"/>
<dbReference type="GO" id="GO:0015171">
    <property type="term" value="F:amino acid transmembrane transporter activity"/>
    <property type="evidence" value="ECO:0007669"/>
    <property type="project" value="TreeGrafter"/>
</dbReference>
<organism evidence="7 8">
    <name type="scientific">Nocardia aurantia</name>
    <dbReference type="NCBI Taxonomy" id="2585199"/>
    <lineage>
        <taxon>Bacteria</taxon>
        <taxon>Bacillati</taxon>
        <taxon>Actinomycetota</taxon>
        <taxon>Actinomycetes</taxon>
        <taxon>Mycobacteriales</taxon>
        <taxon>Nocardiaceae</taxon>
        <taxon>Nocardia</taxon>
    </lineage>
</organism>
<comment type="caution">
    <text evidence="7">The sequence shown here is derived from an EMBL/GenBank/DDBJ whole genome shotgun (WGS) entry which is preliminary data.</text>
</comment>
<keyword evidence="5 6" id="KW-0472">Membrane</keyword>
<gene>
    <name evidence="7" type="primary">rhtB_3</name>
    <name evidence="7" type="ORF">NRB56_72080</name>
</gene>
<dbReference type="Pfam" id="PF01810">
    <property type="entry name" value="LysE"/>
    <property type="match status" value="1"/>
</dbReference>
<accession>A0A7K0E0M3</accession>
<comment type="subcellular location">
    <subcellularLocation>
        <location evidence="1">Cell membrane</location>
        <topology evidence="1">Multi-pass membrane protein</topology>
    </subcellularLocation>
</comment>
<dbReference type="GO" id="GO:0005886">
    <property type="term" value="C:plasma membrane"/>
    <property type="evidence" value="ECO:0007669"/>
    <property type="project" value="UniProtKB-SubCell"/>
</dbReference>
<evidence type="ECO:0000256" key="4">
    <source>
        <dbReference type="ARBA" id="ARBA00022989"/>
    </source>
</evidence>
<evidence type="ECO:0000256" key="2">
    <source>
        <dbReference type="ARBA" id="ARBA00022475"/>
    </source>
</evidence>
<keyword evidence="8" id="KW-1185">Reference proteome</keyword>
<feature type="transmembrane region" description="Helical" evidence="6">
    <location>
        <begin position="187"/>
        <end position="208"/>
    </location>
</feature>
<protein>
    <submittedName>
        <fullName evidence="7">Homoserine/homoserine lactone efflux protein</fullName>
    </submittedName>
</protein>
<name>A0A7K0E0M3_9NOCA</name>
<feature type="transmembrane region" description="Helical" evidence="6">
    <location>
        <begin position="6"/>
        <end position="29"/>
    </location>
</feature>
<dbReference type="Proteomes" id="UP000431401">
    <property type="component" value="Unassembled WGS sequence"/>
</dbReference>
<proteinExistence type="predicted"/>
<evidence type="ECO:0000313" key="8">
    <source>
        <dbReference type="Proteomes" id="UP000431401"/>
    </source>
</evidence>
<evidence type="ECO:0000256" key="6">
    <source>
        <dbReference type="SAM" id="Phobius"/>
    </source>
</evidence>
<dbReference type="RefSeq" id="WP_153348832.1">
    <property type="nucleotide sequence ID" value="NZ_WEGI01000021.1"/>
</dbReference>
<keyword evidence="3 6" id="KW-0812">Transmembrane</keyword>
<feature type="transmembrane region" description="Helical" evidence="6">
    <location>
        <begin position="41"/>
        <end position="62"/>
    </location>
</feature>
<sequence length="211" mass="21420">MVPLSHVLTFALAAFVIIVIPGPNVLFAIGRALVLGRRPAVLSVLGTTAGSVVPLLAVAFGLGALLTASAVAFAVVKVVGAAYLVYLGISAIRQRKGLVTALNADVPVGAVRRALRQGFVVGATNPKTLVLFGAVLPQFTVPEAGDLQVQMLLLGSMCLTIQLVSDSAWALLAGTARSWFARSPRRLEAVGSAGGLMIIGVGAGVALGGTN</sequence>
<dbReference type="AlphaFoldDB" id="A0A7K0E0M3"/>
<dbReference type="PANTHER" id="PTHR30086:SF20">
    <property type="entry name" value="ARGININE EXPORTER PROTEIN ARGO-RELATED"/>
    <property type="match status" value="1"/>
</dbReference>
<keyword evidence="2" id="KW-1003">Cell membrane</keyword>
<keyword evidence="4 6" id="KW-1133">Transmembrane helix</keyword>
<dbReference type="PANTHER" id="PTHR30086">
    <property type="entry name" value="ARGININE EXPORTER PROTEIN ARGO"/>
    <property type="match status" value="1"/>
</dbReference>
<evidence type="ECO:0000313" key="7">
    <source>
        <dbReference type="EMBL" id="MQY31599.1"/>
    </source>
</evidence>
<reference evidence="7 8" key="1">
    <citation type="submission" date="2019-10" db="EMBL/GenBank/DDBJ databases">
        <title>Nocardia macrotermitis sp. nov. and Nocardia aurantia sp. nov., isolated from the gut of fungus growing-termite Macrotermes natalensis.</title>
        <authorList>
            <person name="Benndorf R."/>
            <person name="Schwitalla J."/>
            <person name="Martin K."/>
            <person name="De Beer W."/>
            <person name="Kaster A.-K."/>
            <person name="Vollmers J."/>
            <person name="Poulsen M."/>
            <person name="Beemelmanns C."/>
        </authorList>
    </citation>
    <scope>NUCLEOTIDE SEQUENCE [LARGE SCALE GENOMIC DNA]</scope>
    <source>
        <strain evidence="7 8">RB56</strain>
    </source>
</reference>
<dbReference type="PIRSF" id="PIRSF006324">
    <property type="entry name" value="LeuE"/>
    <property type="match status" value="1"/>
</dbReference>
<evidence type="ECO:0000256" key="5">
    <source>
        <dbReference type="ARBA" id="ARBA00023136"/>
    </source>
</evidence>
<evidence type="ECO:0000256" key="1">
    <source>
        <dbReference type="ARBA" id="ARBA00004651"/>
    </source>
</evidence>
<dbReference type="InterPro" id="IPR001123">
    <property type="entry name" value="LeuE-type"/>
</dbReference>
<feature type="transmembrane region" description="Helical" evidence="6">
    <location>
        <begin position="68"/>
        <end position="89"/>
    </location>
</feature>
<evidence type="ECO:0000256" key="3">
    <source>
        <dbReference type="ARBA" id="ARBA00022692"/>
    </source>
</evidence>
<dbReference type="EMBL" id="WEGI01000021">
    <property type="protein sequence ID" value="MQY31599.1"/>
    <property type="molecule type" value="Genomic_DNA"/>
</dbReference>